<accession>A0A382KY27</accession>
<keyword evidence="5" id="KW-0233">DNA recombination</keyword>
<keyword evidence="3" id="KW-0863">Zinc-finger</keyword>
<proteinExistence type="inferred from homology"/>
<evidence type="ECO:0000313" key="8">
    <source>
        <dbReference type="EMBL" id="SVC27581.1"/>
    </source>
</evidence>
<evidence type="ECO:0000256" key="3">
    <source>
        <dbReference type="ARBA" id="ARBA00022771"/>
    </source>
</evidence>
<feature type="non-terminal residue" evidence="8">
    <location>
        <position position="198"/>
    </location>
</feature>
<dbReference type="InterPro" id="IPR006171">
    <property type="entry name" value="TOPRIM_dom"/>
</dbReference>
<dbReference type="InterPro" id="IPR023627">
    <property type="entry name" value="Rcmb_RecR"/>
</dbReference>
<sequence>LPYSNSAPQPVGRLVEAFQRLPGIGPKSAQRITYHLISMKREECEELAAATIGIKESLIICKQCMNVSERPICNICDDNQRDQTTICVVEEPLNVIAIERSRSYSGLFHVLHGVISPVQGIGPEDLKISELIDRITKNKIKELIIATNPTLLGEATASFIRDSLSNIDIEITRLARGLPSGSDIEYVDDSTLGYALNS</sequence>
<dbReference type="PANTHER" id="PTHR30446">
    <property type="entry name" value="RECOMBINATION PROTEIN RECR"/>
    <property type="match status" value="1"/>
</dbReference>
<feature type="domain" description="Toprim" evidence="7">
    <location>
        <begin position="84"/>
        <end position="179"/>
    </location>
</feature>
<dbReference type="InterPro" id="IPR034137">
    <property type="entry name" value="TOPRIM_RecR"/>
</dbReference>
<dbReference type="PANTHER" id="PTHR30446:SF0">
    <property type="entry name" value="RECOMBINATION PROTEIN RECR"/>
    <property type="match status" value="1"/>
</dbReference>
<dbReference type="GO" id="GO:0003677">
    <property type="term" value="F:DNA binding"/>
    <property type="evidence" value="ECO:0007669"/>
    <property type="project" value="InterPro"/>
</dbReference>
<dbReference type="InterPro" id="IPR000093">
    <property type="entry name" value="DNA_Rcmb_RecR"/>
</dbReference>
<dbReference type="GO" id="GO:0006281">
    <property type="term" value="P:DNA repair"/>
    <property type="evidence" value="ECO:0007669"/>
    <property type="project" value="UniProtKB-KW"/>
</dbReference>
<dbReference type="HAMAP" id="MF_00017">
    <property type="entry name" value="RecR"/>
    <property type="match status" value="1"/>
</dbReference>
<organism evidence="8">
    <name type="scientific">marine metagenome</name>
    <dbReference type="NCBI Taxonomy" id="408172"/>
    <lineage>
        <taxon>unclassified sequences</taxon>
        <taxon>metagenomes</taxon>
        <taxon>ecological metagenomes</taxon>
    </lineage>
</organism>
<keyword evidence="2" id="KW-0227">DNA damage</keyword>
<gene>
    <name evidence="8" type="ORF">METZ01_LOCUS280435</name>
</gene>
<dbReference type="PROSITE" id="PS50880">
    <property type="entry name" value="TOPRIM"/>
    <property type="match status" value="1"/>
</dbReference>
<evidence type="ECO:0000259" key="7">
    <source>
        <dbReference type="PROSITE" id="PS50880"/>
    </source>
</evidence>
<dbReference type="AlphaFoldDB" id="A0A382KY27"/>
<keyword evidence="4" id="KW-0862">Zinc</keyword>
<dbReference type="NCBIfam" id="TIGR00615">
    <property type="entry name" value="recR"/>
    <property type="match status" value="1"/>
</dbReference>
<dbReference type="SUPFAM" id="SSF111304">
    <property type="entry name" value="Recombination protein RecR"/>
    <property type="match status" value="1"/>
</dbReference>
<dbReference type="Pfam" id="PF13662">
    <property type="entry name" value="Toprim_4"/>
    <property type="match status" value="1"/>
</dbReference>
<feature type="non-terminal residue" evidence="8">
    <location>
        <position position="1"/>
    </location>
</feature>
<dbReference type="Pfam" id="PF21175">
    <property type="entry name" value="RecR_C"/>
    <property type="match status" value="1"/>
</dbReference>
<dbReference type="Gene3D" id="3.40.1360.10">
    <property type="match status" value="1"/>
</dbReference>
<dbReference type="PROSITE" id="PS01300">
    <property type="entry name" value="RECR"/>
    <property type="match status" value="1"/>
</dbReference>
<dbReference type="Gene3D" id="1.10.8.420">
    <property type="entry name" value="RecR Domain 1"/>
    <property type="match status" value="1"/>
</dbReference>
<keyword evidence="1" id="KW-0479">Metal-binding</keyword>
<keyword evidence="6" id="KW-0234">DNA repair</keyword>
<dbReference type="EMBL" id="UINC01082636">
    <property type="protein sequence ID" value="SVC27581.1"/>
    <property type="molecule type" value="Genomic_DNA"/>
</dbReference>
<dbReference type="SMART" id="SM00493">
    <property type="entry name" value="TOPRIM"/>
    <property type="match status" value="1"/>
</dbReference>
<dbReference type="InterPro" id="IPR015967">
    <property type="entry name" value="Rcmb_RecR_Znf"/>
</dbReference>
<dbReference type="CDD" id="cd01025">
    <property type="entry name" value="TOPRIM_recR"/>
    <property type="match status" value="1"/>
</dbReference>
<evidence type="ECO:0000256" key="4">
    <source>
        <dbReference type="ARBA" id="ARBA00022833"/>
    </source>
</evidence>
<name>A0A382KY27_9ZZZZ</name>
<evidence type="ECO:0000256" key="5">
    <source>
        <dbReference type="ARBA" id="ARBA00023172"/>
    </source>
</evidence>
<dbReference type="Pfam" id="PF21176">
    <property type="entry name" value="RecR_HhH"/>
    <property type="match status" value="1"/>
</dbReference>
<evidence type="ECO:0000256" key="1">
    <source>
        <dbReference type="ARBA" id="ARBA00022723"/>
    </source>
</evidence>
<reference evidence="8" key="1">
    <citation type="submission" date="2018-05" db="EMBL/GenBank/DDBJ databases">
        <authorList>
            <person name="Lanie J.A."/>
            <person name="Ng W.-L."/>
            <person name="Kazmierczak K.M."/>
            <person name="Andrzejewski T.M."/>
            <person name="Davidsen T.M."/>
            <person name="Wayne K.J."/>
            <person name="Tettelin H."/>
            <person name="Glass J.I."/>
            <person name="Rusch D."/>
            <person name="Podicherti R."/>
            <person name="Tsui H.-C.T."/>
            <person name="Winkler M.E."/>
        </authorList>
    </citation>
    <scope>NUCLEOTIDE SEQUENCE</scope>
</reference>
<dbReference type="GO" id="GO:0006310">
    <property type="term" value="P:DNA recombination"/>
    <property type="evidence" value="ECO:0007669"/>
    <property type="project" value="UniProtKB-KW"/>
</dbReference>
<protein>
    <recommendedName>
        <fullName evidence="7">Toprim domain-containing protein</fullName>
    </recommendedName>
</protein>
<dbReference type="GO" id="GO:0008270">
    <property type="term" value="F:zinc ion binding"/>
    <property type="evidence" value="ECO:0007669"/>
    <property type="project" value="UniProtKB-KW"/>
</dbReference>
<evidence type="ECO:0000256" key="2">
    <source>
        <dbReference type="ARBA" id="ARBA00022763"/>
    </source>
</evidence>
<evidence type="ECO:0000256" key="6">
    <source>
        <dbReference type="ARBA" id="ARBA00023204"/>
    </source>
</evidence>